<dbReference type="Proteomes" id="UP000226031">
    <property type="component" value="Unassembled WGS sequence"/>
</dbReference>
<proteinExistence type="predicted"/>
<protein>
    <submittedName>
        <fullName evidence="2">Uncharacterized protein</fullName>
    </submittedName>
</protein>
<evidence type="ECO:0000313" key="2">
    <source>
        <dbReference type="EMBL" id="PGH34411.1"/>
    </source>
</evidence>
<reference evidence="2 3" key="1">
    <citation type="submission" date="2017-10" db="EMBL/GenBank/DDBJ databases">
        <title>Comparative genomics in systemic dimorphic fungi from Ajellomycetaceae.</title>
        <authorList>
            <person name="Munoz J.F."/>
            <person name="Mcewen J.G."/>
            <person name="Clay O.K."/>
            <person name="Cuomo C.A."/>
        </authorList>
    </citation>
    <scope>NUCLEOTIDE SEQUENCE [LARGE SCALE GENOMIC DNA]</scope>
    <source>
        <strain evidence="2 3">UAMH4076</strain>
    </source>
</reference>
<keyword evidence="1" id="KW-0472">Membrane</keyword>
<feature type="transmembrane region" description="Helical" evidence="1">
    <location>
        <begin position="141"/>
        <end position="158"/>
    </location>
</feature>
<feature type="transmembrane region" description="Helical" evidence="1">
    <location>
        <begin position="113"/>
        <end position="135"/>
    </location>
</feature>
<name>A0A2B7ZM40_9EURO</name>
<keyword evidence="1" id="KW-1133">Transmembrane helix</keyword>
<gene>
    <name evidence="2" type="ORF">GX50_02779</name>
</gene>
<keyword evidence="1" id="KW-0812">Transmembrane</keyword>
<comment type="caution">
    <text evidence="2">The sequence shown here is derived from an EMBL/GenBank/DDBJ whole genome shotgun (WGS) entry which is preliminary data.</text>
</comment>
<evidence type="ECO:0000256" key="1">
    <source>
        <dbReference type="SAM" id="Phobius"/>
    </source>
</evidence>
<dbReference type="AlphaFoldDB" id="A0A2B7ZM40"/>
<organism evidence="2 3">
    <name type="scientific">[Emmonsia] crescens</name>
    <dbReference type="NCBI Taxonomy" id="73230"/>
    <lineage>
        <taxon>Eukaryota</taxon>
        <taxon>Fungi</taxon>
        <taxon>Dikarya</taxon>
        <taxon>Ascomycota</taxon>
        <taxon>Pezizomycotina</taxon>
        <taxon>Eurotiomycetes</taxon>
        <taxon>Eurotiomycetidae</taxon>
        <taxon>Onygenales</taxon>
        <taxon>Ajellomycetaceae</taxon>
        <taxon>Emergomyces</taxon>
    </lineage>
</organism>
<accession>A0A2B7ZM40</accession>
<sequence length="177" mass="20342">MHLFKSHLGILYEYFSLVPIGDQCCPRWFKTREFPPKAEVDAGRYPYKPVPMEDVEFCDIPLQHLLKLEPHTDRFWITTFPKKLRNPLIRLPGTDARAVGWGVRMNESLNWSFILSVILTMLLAIGIGVIIYAAIASDNSSAFGLGSFLVPVFTVYIMDQYFAWKDSIQSSENRYSE</sequence>
<dbReference type="STRING" id="73230.A0A2B7ZM40"/>
<dbReference type="EMBL" id="PDND01000041">
    <property type="protein sequence ID" value="PGH34411.1"/>
    <property type="molecule type" value="Genomic_DNA"/>
</dbReference>
<evidence type="ECO:0000313" key="3">
    <source>
        <dbReference type="Proteomes" id="UP000226031"/>
    </source>
</evidence>
<keyword evidence="3" id="KW-1185">Reference proteome</keyword>